<feature type="compositionally biased region" description="Pro residues" evidence="1">
    <location>
        <begin position="185"/>
        <end position="200"/>
    </location>
</feature>
<dbReference type="RefSeq" id="WP_378967532.1">
    <property type="nucleotide sequence ID" value="NZ_JBHTBJ010000007.1"/>
</dbReference>
<evidence type="ECO:0000256" key="1">
    <source>
        <dbReference type="SAM" id="MobiDB-lite"/>
    </source>
</evidence>
<keyword evidence="2" id="KW-0812">Transmembrane</keyword>
<feature type="transmembrane region" description="Helical" evidence="2">
    <location>
        <begin position="157"/>
        <end position="175"/>
    </location>
</feature>
<accession>A0ABW2HP10</accession>
<feature type="compositionally biased region" description="Low complexity" evidence="1">
    <location>
        <begin position="68"/>
        <end position="85"/>
    </location>
</feature>
<organism evidence="3 4">
    <name type="scientific">Paractinoplanes rhizophilus</name>
    <dbReference type="NCBI Taxonomy" id="1416877"/>
    <lineage>
        <taxon>Bacteria</taxon>
        <taxon>Bacillati</taxon>
        <taxon>Actinomycetota</taxon>
        <taxon>Actinomycetes</taxon>
        <taxon>Micromonosporales</taxon>
        <taxon>Micromonosporaceae</taxon>
        <taxon>Paractinoplanes</taxon>
    </lineage>
</organism>
<dbReference type="Proteomes" id="UP001596548">
    <property type="component" value="Unassembled WGS sequence"/>
</dbReference>
<evidence type="ECO:0000313" key="3">
    <source>
        <dbReference type="EMBL" id="MFC7274962.1"/>
    </source>
</evidence>
<keyword evidence="4" id="KW-1185">Reference proteome</keyword>
<keyword evidence="2" id="KW-0472">Membrane</keyword>
<keyword evidence="2" id="KW-1133">Transmembrane helix</keyword>
<evidence type="ECO:0000256" key="2">
    <source>
        <dbReference type="SAM" id="Phobius"/>
    </source>
</evidence>
<feature type="region of interest" description="Disordered" evidence="1">
    <location>
        <begin position="1"/>
        <end position="28"/>
    </location>
</feature>
<feature type="region of interest" description="Disordered" evidence="1">
    <location>
        <begin position="68"/>
        <end position="94"/>
    </location>
</feature>
<comment type="caution">
    <text evidence="3">The sequence shown here is derived from an EMBL/GenBank/DDBJ whole genome shotgun (WGS) entry which is preliminary data.</text>
</comment>
<name>A0ABW2HP10_9ACTN</name>
<protein>
    <submittedName>
        <fullName evidence="3">Uncharacterized protein</fullName>
    </submittedName>
</protein>
<dbReference type="EMBL" id="JBHTBJ010000007">
    <property type="protein sequence ID" value="MFC7274962.1"/>
    <property type="molecule type" value="Genomic_DNA"/>
</dbReference>
<reference evidence="4" key="1">
    <citation type="journal article" date="2019" name="Int. J. Syst. Evol. Microbiol.">
        <title>The Global Catalogue of Microorganisms (GCM) 10K type strain sequencing project: providing services to taxonomists for standard genome sequencing and annotation.</title>
        <authorList>
            <consortium name="The Broad Institute Genomics Platform"/>
            <consortium name="The Broad Institute Genome Sequencing Center for Infectious Disease"/>
            <person name="Wu L."/>
            <person name="Ma J."/>
        </authorList>
    </citation>
    <scope>NUCLEOTIDE SEQUENCE [LARGE SCALE GENOMIC DNA]</scope>
    <source>
        <strain evidence="4">XZYJT-10</strain>
    </source>
</reference>
<proteinExistence type="predicted"/>
<gene>
    <name evidence="3" type="ORF">ACFQS1_13280</name>
</gene>
<evidence type="ECO:0000313" key="4">
    <source>
        <dbReference type="Proteomes" id="UP001596548"/>
    </source>
</evidence>
<sequence>MSQPVHPPHNPGVPGTPPPGWATHPAAPAAHAPAPAAYAPMQPGHLASAAPGAQSGYPAAAAYPVAAPAQAHPAQTHPAQAYPTQGYPAQAHPAPAGQMPFTACRFCGSVPAVETTFRGHRGMLVLMQFLSTEGPFCRDCGLGVFRQMTSRTLVQGWYGYASMIITPVTVVINLVRRGKIARLTPPQPNPYGPSRPPMDPGPRLLQRPMTWIGASIPFALVLAIIAIATLNS</sequence>
<feature type="compositionally biased region" description="Pro residues" evidence="1">
    <location>
        <begin position="1"/>
        <end position="20"/>
    </location>
</feature>
<feature type="transmembrane region" description="Helical" evidence="2">
    <location>
        <begin position="211"/>
        <end position="230"/>
    </location>
</feature>
<feature type="region of interest" description="Disordered" evidence="1">
    <location>
        <begin position="183"/>
        <end position="202"/>
    </location>
</feature>